<dbReference type="PANTHER" id="PTHR43785:SF12">
    <property type="entry name" value="TYPE-1 GLUTAMINE SYNTHETASE 2"/>
    <property type="match status" value="1"/>
</dbReference>
<comment type="caution">
    <text evidence="9">The sequence shown here is derived from an EMBL/GenBank/DDBJ whole genome shotgun (WGS) entry which is preliminary data.</text>
</comment>
<dbReference type="GO" id="GO:0006542">
    <property type="term" value="P:glutamine biosynthetic process"/>
    <property type="evidence" value="ECO:0007669"/>
    <property type="project" value="InterPro"/>
</dbReference>
<dbReference type="PANTHER" id="PTHR43785">
    <property type="entry name" value="GAMMA-GLUTAMYLPUTRESCINE SYNTHETASE"/>
    <property type="match status" value="1"/>
</dbReference>
<evidence type="ECO:0000256" key="6">
    <source>
        <dbReference type="RuleBase" id="RU000384"/>
    </source>
</evidence>
<dbReference type="EMBL" id="VFOZ01000001">
    <property type="protein sequence ID" value="TQL98777.1"/>
    <property type="molecule type" value="Genomic_DNA"/>
</dbReference>
<organism evidence="9 10">
    <name type="scientific">Actinoallomurus bryophytorum</name>
    <dbReference type="NCBI Taxonomy" id="1490222"/>
    <lineage>
        <taxon>Bacteria</taxon>
        <taxon>Bacillati</taxon>
        <taxon>Actinomycetota</taxon>
        <taxon>Actinomycetes</taxon>
        <taxon>Streptosporangiales</taxon>
        <taxon>Thermomonosporaceae</taxon>
        <taxon>Actinoallomurus</taxon>
    </lineage>
</organism>
<evidence type="ECO:0000256" key="2">
    <source>
        <dbReference type="ARBA" id="ARBA00022598"/>
    </source>
</evidence>
<protein>
    <submittedName>
        <fullName evidence="9">Glutamine synthetase</fullName>
    </submittedName>
</protein>
<evidence type="ECO:0000259" key="7">
    <source>
        <dbReference type="PROSITE" id="PS51986"/>
    </source>
</evidence>
<gene>
    <name evidence="9" type="ORF">FB559_4410</name>
</gene>
<dbReference type="SMART" id="SM01230">
    <property type="entry name" value="Gln-synt_C"/>
    <property type="match status" value="1"/>
</dbReference>
<dbReference type="InterPro" id="IPR008147">
    <property type="entry name" value="Gln_synt_N"/>
</dbReference>
<dbReference type="FunFam" id="3.10.20.70:FF:000015">
    <property type="entry name" value="Putative glutamine synthetase"/>
    <property type="match status" value="1"/>
</dbReference>
<name>A0A543CPA6_9ACTN</name>
<dbReference type="Proteomes" id="UP000316096">
    <property type="component" value="Unassembled WGS sequence"/>
</dbReference>
<keyword evidence="2" id="KW-0436">Ligase</keyword>
<feature type="domain" description="GS beta-grasp" evidence="7">
    <location>
        <begin position="40"/>
        <end position="136"/>
    </location>
</feature>
<dbReference type="InterPro" id="IPR008146">
    <property type="entry name" value="Gln_synth_cat_dom"/>
</dbReference>
<evidence type="ECO:0000313" key="10">
    <source>
        <dbReference type="Proteomes" id="UP000316096"/>
    </source>
</evidence>
<dbReference type="InterPro" id="IPR036651">
    <property type="entry name" value="Gln_synt_N_sf"/>
</dbReference>
<reference evidence="9 10" key="1">
    <citation type="submission" date="2019-06" db="EMBL/GenBank/DDBJ databases">
        <title>Sequencing the genomes of 1000 actinobacteria strains.</title>
        <authorList>
            <person name="Klenk H.-P."/>
        </authorList>
    </citation>
    <scope>NUCLEOTIDE SEQUENCE [LARGE SCALE GENOMIC DNA]</scope>
    <source>
        <strain evidence="9 10">DSM 102200</strain>
    </source>
</reference>
<dbReference type="OrthoDB" id="9807095at2"/>
<keyword evidence="3" id="KW-0547">Nucleotide-binding</keyword>
<evidence type="ECO:0000256" key="5">
    <source>
        <dbReference type="PROSITE-ProRule" id="PRU01330"/>
    </source>
</evidence>
<evidence type="ECO:0000313" key="9">
    <source>
        <dbReference type="EMBL" id="TQL98777.1"/>
    </source>
</evidence>
<dbReference type="AlphaFoldDB" id="A0A543CPA6"/>
<feature type="domain" description="GS catalytic" evidence="8">
    <location>
        <begin position="143"/>
        <end position="475"/>
    </location>
</feature>
<keyword evidence="4" id="KW-0067">ATP-binding</keyword>
<dbReference type="GO" id="GO:0006576">
    <property type="term" value="P:biogenic amine metabolic process"/>
    <property type="evidence" value="ECO:0007669"/>
    <property type="project" value="UniProtKB-ARBA"/>
</dbReference>
<comment type="similarity">
    <text evidence="1 5 6">Belongs to the glutamine synthetase family.</text>
</comment>
<evidence type="ECO:0000256" key="3">
    <source>
        <dbReference type="ARBA" id="ARBA00022741"/>
    </source>
</evidence>
<accession>A0A543CPA6</accession>
<dbReference type="SUPFAM" id="SSF54368">
    <property type="entry name" value="Glutamine synthetase, N-terminal domain"/>
    <property type="match status" value="1"/>
</dbReference>
<dbReference type="GO" id="GO:0042402">
    <property type="term" value="P:biogenic amine catabolic process"/>
    <property type="evidence" value="ECO:0007669"/>
    <property type="project" value="UniProtKB-ARBA"/>
</dbReference>
<evidence type="ECO:0000256" key="4">
    <source>
        <dbReference type="ARBA" id="ARBA00022840"/>
    </source>
</evidence>
<dbReference type="Gene3D" id="3.30.590.10">
    <property type="entry name" value="Glutamine synthetase/guanido kinase, catalytic domain"/>
    <property type="match status" value="1"/>
</dbReference>
<dbReference type="SUPFAM" id="SSF55931">
    <property type="entry name" value="Glutamine synthetase/guanido kinase"/>
    <property type="match status" value="1"/>
</dbReference>
<evidence type="ECO:0000259" key="8">
    <source>
        <dbReference type="PROSITE" id="PS51987"/>
    </source>
</evidence>
<dbReference type="GO" id="GO:0005524">
    <property type="term" value="F:ATP binding"/>
    <property type="evidence" value="ECO:0007669"/>
    <property type="project" value="UniProtKB-KW"/>
</dbReference>
<dbReference type="Gene3D" id="3.10.20.70">
    <property type="entry name" value="Glutamine synthetase, N-terminal domain"/>
    <property type="match status" value="1"/>
</dbReference>
<proteinExistence type="inferred from homology"/>
<dbReference type="InterPro" id="IPR014746">
    <property type="entry name" value="Gln_synth/guanido_kin_cat_dom"/>
</dbReference>
<dbReference type="Pfam" id="PF00120">
    <property type="entry name" value="Gln-synt_C"/>
    <property type="match status" value="1"/>
</dbReference>
<dbReference type="GO" id="GO:0004356">
    <property type="term" value="F:glutamine synthetase activity"/>
    <property type="evidence" value="ECO:0007669"/>
    <property type="project" value="InterPro"/>
</dbReference>
<dbReference type="PROSITE" id="PS51987">
    <property type="entry name" value="GS_CATALYTIC"/>
    <property type="match status" value="1"/>
</dbReference>
<evidence type="ECO:0000256" key="1">
    <source>
        <dbReference type="ARBA" id="ARBA00009897"/>
    </source>
</evidence>
<dbReference type="PROSITE" id="PS51986">
    <property type="entry name" value="GS_BETA_GRASP"/>
    <property type="match status" value="1"/>
</dbReference>
<keyword evidence="10" id="KW-1185">Reference proteome</keyword>
<dbReference type="FunFam" id="3.30.590.10:FF:000005">
    <property type="entry name" value="Probable glutamine synthetase"/>
    <property type="match status" value="1"/>
</dbReference>
<sequence length="475" mass="52944">MVPNRTIARRSGRPVTPKERIVPNRGLLTLEQLWVEVEAERIDTVLIVVTDMQGRLQGKRLSARFFLEEVAAHGSEGCNYLLAVDVDMNTVDGYAMSSWERGYGDFVMRPDMATLRWMPWHEGSALVFADLTWEDGKDVVASPRQILRRQLDRLAERGWGAYVGTELEFLVFQDSYEDAWNRRYQGLTPANQYNVDYSIMGTSRVEPLLRRIRNAMDGAGMYVESAKGECNLGQHEIAFRYADALSTCDNHVLYKTGAKEIAAQEGMSITFMAKPNEREGNSCHVHISLRADDGTPVMFGDGQHGLSPIGERFIAGQLACMRDFTLLYAPNVNSYKRYAPGSFAPTAIKWGMDNRTCALRLVGHSGMSLRIENRVPGGDVNPYLAVSALIAAGLHGIDNELTLEEAYGGNAYTSGADQVRPTLREAAEDWTGSGLARAAFGDEVVDHYANNAQVELAAYDRAVTDWELFRNFERT</sequence>